<dbReference type="EMBL" id="CP001812">
    <property type="protein sequence ID" value="ADL36237.1"/>
    <property type="molecule type" value="Genomic_DNA"/>
</dbReference>
<organism evidence="1 2">
    <name type="scientific">Butyrivibrio proteoclasticus (strain ATCC 51982 / DSM 14932 / B316)</name>
    <name type="common">Clostridium proteoclasticum</name>
    <dbReference type="NCBI Taxonomy" id="515622"/>
    <lineage>
        <taxon>Bacteria</taxon>
        <taxon>Bacillati</taxon>
        <taxon>Bacillota</taxon>
        <taxon>Clostridia</taxon>
        <taxon>Lachnospirales</taxon>
        <taxon>Lachnospiraceae</taxon>
        <taxon>Butyrivibrio</taxon>
    </lineage>
</organism>
<dbReference type="KEGG" id="bpb:bpr_II300"/>
<sequence>MRSETEILSIAKTAMSMDYKPNDNLDDYYPSMDDFDRLGVENADGEKDYSEHEIAFLVWSQQSSEIKSLNSEQLECMEYGSQLLANYMHRNYKGMREKEKAREYEDLSDILASYQNKWKNRK</sequence>
<evidence type="ECO:0000313" key="2">
    <source>
        <dbReference type="Proteomes" id="UP000001299"/>
    </source>
</evidence>
<evidence type="ECO:0000313" key="1">
    <source>
        <dbReference type="EMBL" id="ADL36237.1"/>
    </source>
</evidence>
<name>E0S4A5_BUTPB</name>
<gene>
    <name evidence="1" type="ordered locus">bpr_II300</name>
</gene>
<dbReference type="AlphaFoldDB" id="E0S4A5"/>
<dbReference type="Proteomes" id="UP000001299">
    <property type="component" value="Plasmid pCY360"/>
</dbReference>
<dbReference type="RefSeq" id="WP_013282886.1">
    <property type="nucleotide sequence ID" value="NC_014389.1"/>
</dbReference>
<reference evidence="1 2" key="1">
    <citation type="journal article" date="2010" name="PLoS ONE">
        <title>The glycobiome of the rumen bacterium Butyrivibrio proteoclasticus B316(T) highlights adaptation to a polysaccharide-rich environment.</title>
        <authorList>
            <person name="Kelly W.J."/>
            <person name="Leahy S.C."/>
            <person name="Altermann E."/>
            <person name="Yeoman C.J."/>
            <person name="Dunne J.C."/>
            <person name="Kong Z."/>
            <person name="Pacheco D.M."/>
            <person name="Li D."/>
            <person name="Noel S.J."/>
            <person name="Moon C.D."/>
            <person name="Cookson A.L."/>
            <person name="Attwood G.T."/>
        </authorList>
    </citation>
    <scope>NUCLEOTIDE SEQUENCE [LARGE SCALE GENOMIC DNA]</scope>
    <source>
        <strain evidence="2">ATCC 51982 / DSM 14932 / B316</strain>
        <plasmid evidence="2">Plasmid pCY360</plasmid>
    </source>
</reference>
<protein>
    <submittedName>
        <fullName evidence="1">Uncharacterized protein</fullName>
    </submittedName>
</protein>
<geneLocation type="plasmid" evidence="1 2">
    <name>pCY360</name>
</geneLocation>
<accession>E0S4A5</accession>
<dbReference type="HOGENOM" id="CLU_2022452_0_0_9"/>
<keyword evidence="1" id="KW-0614">Plasmid</keyword>
<proteinExistence type="predicted"/>
<keyword evidence="2" id="KW-1185">Reference proteome</keyword>